<dbReference type="InterPro" id="IPR036249">
    <property type="entry name" value="Thioredoxin-like_sf"/>
</dbReference>
<dbReference type="PANTHER" id="PTHR42852:SF17">
    <property type="entry name" value="THIOREDOXIN-LIKE PROTEIN HI_1115"/>
    <property type="match status" value="1"/>
</dbReference>
<accession>A0A1G7W6B5</accession>
<evidence type="ECO:0000313" key="4">
    <source>
        <dbReference type="Proteomes" id="UP000199705"/>
    </source>
</evidence>
<evidence type="ECO:0000313" key="3">
    <source>
        <dbReference type="EMBL" id="SDG67496.1"/>
    </source>
</evidence>
<reference evidence="4" key="1">
    <citation type="submission" date="2016-10" db="EMBL/GenBank/DDBJ databases">
        <authorList>
            <person name="Varghese N."/>
            <person name="Submissions S."/>
        </authorList>
    </citation>
    <scope>NUCLEOTIDE SEQUENCE [LARGE SCALE GENOMIC DNA]</scope>
    <source>
        <strain evidence="4">Gh-67</strain>
    </source>
</reference>
<dbReference type="GO" id="GO:0016491">
    <property type="term" value="F:oxidoreductase activity"/>
    <property type="evidence" value="ECO:0007669"/>
    <property type="project" value="InterPro"/>
</dbReference>
<evidence type="ECO:0000259" key="2">
    <source>
        <dbReference type="PROSITE" id="PS51352"/>
    </source>
</evidence>
<dbReference type="GO" id="GO:0016209">
    <property type="term" value="F:antioxidant activity"/>
    <property type="evidence" value="ECO:0007669"/>
    <property type="project" value="InterPro"/>
</dbReference>
<keyword evidence="3" id="KW-0413">Isomerase</keyword>
<sequence length="800" mass="90868">MKKHTLLLFLFFFHFSNIYGQSVTLEKGKQFEVDVHTETRSPDMADYSTLTFAFKVEGKDGPNTVLECRIVKVVMSSLYAKYPGSNSILNTDSIHTLKLNSSWLLLHLALMHQPLTVTMSPRGQLLSITGVDKALQAAIDKWGLSDAMASQLKANGKSFPETSITGIFTQLPPQTISYKSEWTSDNLNYKVTAINGALLYITSTSIKTGNGQGMSGSGIFNQVTGLMEQWQYATETKFEQEEEGRKIMVPQYAYKQSLRYGERHYTQDTAWISMAIKTSRSFSDALKTNTMFDSVKVHRYFRDNDAKFGNDPYYVVTRLNLMQEIAGSSNYDAYSKMLRNTPTRFLKDEEGHLFNKFVEVSNTSADSAYVISKYLYKTRLFDQLIQESYAQSFLSSDIASLMQDEGFKRYVALQKLSDADVKKVLAEQSEQRRNSVQKANELLLLLHQDKDVLIQQKINPLYLWVNAKKHEQEPNLLNKTAKAFMHMDDASMKAGNGSRYALLTYKLLLGAHATAKANALLLKTIENLERYSADTLNANHYADQNMLAYAWYLKYQAEKPADSVKALQYLSKAARCSPATTKEKAHASYYDRVFLHSKESYREEFIERLFNSGDDTQALKVFVDHVNAGLDNIDELQKLYESHFTNKSFKDFFVSDVISTWKTAPPFTLKALDGKEYSLAAFRNSWLVLEFWGTWCGPCRAEMPQINAFNKELSEGKHSGINFLSIACRDNEQEVKLYITANKFEIPAAMANDTIEKQYSVSSYPSKIIISPEGKMLTLKFGGDWTGIIKKLNQMYPANN</sequence>
<dbReference type="CDD" id="cd02966">
    <property type="entry name" value="TlpA_like_family"/>
    <property type="match status" value="1"/>
</dbReference>
<dbReference type="InterPro" id="IPR046230">
    <property type="entry name" value="DUF6263"/>
</dbReference>
<dbReference type="Pfam" id="PF19777">
    <property type="entry name" value="DUF6263"/>
    <property type="match status" value="1"/>
</dbReference>
<dbReference type="GO" id="GO:0016853">
    <property type="term" value="F:isomerase activity"/>
    <property type="evidence" value="ECO:0007669"/>
    <property type="project" value="UniProtKB-KW"/>
</dbReference>
<dbReference type="STRING" id="551996.SAMN05192573_104315"/>
<proteinExistence type="predicted"/>
<dbReference type="InterPro" id="IPR013766">
    <property type="entry name" value="Thioredoxin_domain"/>
</dbReference>
<dbReference type="InterPro" id="IPR017937">
    <property type="entry name" value="Thioredoxin_CS"/>
</dbReference>
<feature type="domain" description="Thioredoxin" evidence="2">
    <location>
        <begin position="658"/>
        <end position="800"/>
    </location>
</feature>
<dbReference type="PANTHER" id="PTHR42852">
    <property type="entry name" value="THIOL:DISULFIDE INTERCHANGE PROTEIN DSBE"/>
    <property type="match status" value="1"/>
</dbReference>
<dbReference type="Pfam" id="PF00578">
    <property type="entry name" value="AhpC-TSA"/>
    <property type="match status" value="1"/>
</dbReference>
<organism evidence="3 4">
    <name type="scientific">Mucilaginibacter gossypii</name>
    <dbReference type="NCBI Taxonomy" id="551996"/>
    <lineage>
        <taxon>Bacteria</taxon>
        <taxon>Pseudomonadati</taxon>
        <taxon>Bacteroidota</taxon>
        <taxon>Sphingobacteriia</taxon>
        <taxon>Sphingobacteriales</taxon>
        <taxon>Sphingobacteriaceae</taxon>
        <taxon>Mucilaginibacter</taxon>
    </lineage>
</organism>
<protein>
    <submittedName>
        <fullName evidence="3">Thiol-disulfide isomerase or thioredoxin</fullName>
    </submittedName>
</protein>
<dbReference type="InterPro" id="IPR050553">
    <property type="entry name" value="Thioredoxin_ResA/DsbE_sf"/>
</dbReference>
<dbReference type="PROSITE" id="PS00194">
    <property type="entry name" value="THIOREDOXIN_1"/>
    <property type="match status" value="1"/>
</dbReference>
<dbReference type="Proteomes" id="UP000199705">
    <property type="component" value="Unassembled WGS sequence"/>
</dbReference>
<dbReference type="SUPFAM" id="SSF52833">
    <property type="entry name" value="Thioredoxin-like"/>
    <property type="match status" value="1"/>
</dbReference>
<keyword evidence="1" id="KW-0676">Redox-active center</keyword>
<dbReference type="PROSITE" id="PS51352">
    <property type="entry name" value="THIOREDOXIN_2"/>
    <property type="match status" value="1"/>
</dbReference>
<keyword evidence="4" id="KW-1185">Reference proteome</keyword>
<dbReference type="AlphaFoldDB" id="A0A1G7W6B5"/>
<dbReference type="Gene3D" id="3.40.30.10">
    <property type="entry name" value="Glutaredoxin"/>
    <property type="match status" value="1"/>
</dbReference>
<evidence type="ECO:0000256" key="1">
    <source>
        <dbReference type="ARBA" id="ARBA00023284"/>
    </source>
</evidence>
<dbReference type="InterPro" id="IPR000866">
    <property type="entry name" value="AhpC/TSA"/>
</dbReference>
<dbReference type="RefSeq" id="WP_143020730.1">
    <property type="nucleotide sequence ID" value="NZ_FNCG01000004.1"/>
</dbReference>
<dbReference type="EMBL" id="FNCG01000004">
    <property type="protein sequence ID" value="SDG67496.1"/>
    <property type="molecule type" value="Genomic_DNA"/>
</dbReference>
<name>A0A1G7W6B5_9SPHI</name>
<gene>
    <name evidence="3" type="ORF">SAMN05192573_104315</name>
</gene>